<evidence type="ECO:0000313" key="1">
    <source>
        <dbReference type="EMBL" id="CCD44651.1"/>
    </source>
</evidence>
<sequence length="101" mass="11595">MDNQFSSIATQNLDIICNSNWARRTDNNNEDYKSVTGEDGTDWYYDNSGNQLEWIRIDETCETLHLFFHAIQPSRILFPAELKVSLSNLNIETSSLFGGSR</sequence>
<dbReference type="InParanoid" id="G2XVY1"/>
<protein>
    <submittedName>
        <fullName evidence="1">Uncharacterized protein</fullName>
    </submittedName>
</protein>
<dbReference type="HOGENOM" id="CLU_2291252_0_0_1"/>
<accession>G2XVY1</accession>
<gene>
    <name evidence="1" type="ORF">BofuT4_P055520.1</name>
</gene>
<proteinExistence type="predicted"/>
<organism evidence="1 2">
    <name type="scientific">Botryotinia fuckeliana (strain T4)</name>
    <name type="common">Noble rot fungus</name>
    <name type="synonym">Botrytis cinerea</name>
    <dbReference type="NCBI Taxonomy" id="999810"/>
    <lineage>
        <taxon>Eukaryota</taxon>
        <taxon>Fungi</taxon>
        <taxon>Dikarya</taxon>
        <taxon>Ascomycota</taxon>
        <taxon>Pezizomycotina</taxon>
        <taxon>Leotiomycetes</taxon>
        <taxon>Helotiales</taxon>
        <taxon>Sclerotiniaceae</taxon>
        <taxon>Botrytis</taxon>
    </lineage>
</organism>
<dbReference type="EMBL" id="FQ790271">
    <property type="protein sequence ID" value="CCD44651.1"/>
    <property type="molecule type" value="Genomic_DNA"/>
</dbReference>
<name>G2XVY1_BOTF4</name>
<dbReference type="OrthoDB" id="5198706at2759"/>
<evidence type="ECO:0000313" key="2">
    <source>
        <dbReference type="Proteomes" id="UP000008177"/>
    </source>
</evidence>
<dbReference type="Proteomes" id="UP000008177">
    <property type="component" value="Unplaced contigs"/>
</dbReference>
<dbReference type="AlphaFoldDB" id="G2XVY1"/>
<reference evidence="2" key="1">
    <citation type="journal article" date="2011" name="PLoS Genet.">
        <title>Genomic analysis of the necrotrophic fungal pathogens Sclerotinia sclerotiorum and Botrytis cinerea.</title>
        <authorList>
            <person name="Amselem J."/>
            <person name="Cuomo C.A."/>
            <person name="van Kan J.A."/>
            <person name="Viaud M."/>
            <person name="Benito E.P."/>
            <person name="Couloux A."/>
            <person name="Coutinho P.M."/>
            <person name="de Vries R.P."/>
            <person name="Dyer P.S."/>
            <person name="Fillinger S."/>
            <person name="Fournier E."/>
            <person name="Gout L."/>
            <person name="Hahn M."/>
            <person name="Kohn L."/>
            <person name="Lapalu N."/>
            <person name="Plummer K.M."/>
            <person name="Pradier J.M."/>
            <person name="Quevillon E."/>
            <person name="Sharon A."/>
            <person name="Simon A."/>
            <person name="ten Have A."/>
            <person name="Tudzynski B."/>
            <person name="Tudzynski P."/>
            <person name="Wincker P."/>
            <person name="Andrew M."/>
            <person name="Anthouard V."/>
            <person name="Beever R.E."/>
            <person name="Beffa R."/>
            <person name="Benoit I."/>
            <person name="Bouzid O."/>
            <person name="Brault B."/>
            <person name="Chen Z."/>
            <person name="Choquer M."/>
            <person name="Collemare J."/>
            <person name="Cotton P."/>
            <person name="Danchin E.G."/>
            <person name="Da Silva C."/>
            <person name="Gautier A."/>
            <person name="Giraud C."/>
            <person name="Giraud T."/>
            <person name="Gonzalez C."/>
            <person name="Grossetete S."/>
            <person name="Guldener U."/>
            <person name="Henrissat B."/>
            <person name="Howlett B.J."/>
            <person name="Kodira C."/>
            <person name="Kretschmer M."/>
            <person name="Lappartient A."/>
            <person name="Leroch M."/>
            <person name="Levis C."/>
            <person name="Mauceli E."/>
            <person name="Neuveglise C."/>
            <person name="Oeser B."/>
            <person name="Pearson M."/>
            <person name="Poulain J."/>
            <person name="Poussereau N."/>
            <person name="Quesneville H."/>
            <person name="Rascle C."/>
            <person name="Schumacher J."/>
            <person name="Segurens B."/>
            <person name="Sexton A."/>
            <person name="Silva E."/>
            <person name="Sirven C."/>
            <person name="Soanes D.M."/>
            <person name="Talbot N.J."/>
            <person name="Templeton M."/>
            <person name="Yandava C."/>
            <person name="Yarden O."/>
            <person name="Zeng Q."/>
            <person name="Rollins J.A."/>
            <person name="Lebrun M.H."/>
            <person name="Dickman M."/>
        </authorList>
    </citation>
    <scope>NUCLEOTIDE SEQUENCE [LARGE SCALE GENOMIC DNA]</scope>
    <source>
        <strain evidence="2">T4</strain>
    </source>
</reference>